<feature type="transmembrane region" description="Helical" evidence="2">
    <location>
        <begin position="172"/>
        <end position="191"/>
    </location>
</feature>
<sequence length="645" mass="71934">MSPSQGRKPLGIPRLILLGAGAAVVLLGLYLADDLISYLPRQVRSHALESAFAAVLAGYVLSVFWAGRRGTEDRSTARLARGLDRLDALSTAALRSWLVYGLVGAAVVWLAIWIPHYLYWPWCRDVEAFAEFAHGWNDGELPYRDIRGYNFPGHIYLHWILGKLFGWGYARAFYGVDAAALLMLGGVVLAWSRRCFGGLLPGMAAYLMFLGFYLDQHFEVVAERDWHAALGATLGILVLQAWPGRRGRWLAAFLAAAAFTIRPHVVLFLPALADAAIRSEAGSDGDPGGQWSRRGVRRLLEWTGAFGLFVTVGFAPLIVAGVLGDLVRSLRVVAYGGPYSTFTPARAVTFLVEEIQQPTRAALLIALTYLSLRPPRGLVKANARTWLLAVVGALFYRPLHPMDHSYLRTPLALVGSTAWAIPIAWCARIATENSGRLRRPFPGLLLIVLLLFETLPRWFPYNCDVRATLDSIRAAATSRWPRLPPGAWIWFDQSKQPFYTWDGYIRLLRYVRETTGPTTIVANALNNPPFPCVNGPTGRRSPFHVETGVAWMWLVHHDLDEEFAHDLEQAGDDSIVVWSPTEIGRQPRIPLKRLTQVILDEYEPEARFGLIEVWRRKSNNPAELRLQSRGNEEVPNPLPSQVSPP</sequence>
<keyword evidence="2" id="KW-1133">Transmembrane helix</keyword>
<dbReference type="Proteomes" id="UP000186309">
    <property type="component" value="Chromosome"/>
</dbReference>
<keyword evidence="4" id="KW-1185">Reference proteome</keyword>
<proteinExistence type="predicted"/>
<evidence type="ECO:0000313" key="4">
    <source>
        <dbReference type="Proteomes" id="UP000186309"/>
    </source>
</evidence>
<keyword evidence="2" id="KW-0472">Membrane</keyword>
<keyword evidence="2" id="KW-0812">Transmembrane</keyword>
<feature type="transmembrane region" description="Helical" evidence="2">
    <location>
        <begin position="302"/>
        <end position="323"/>
    </location>
</feature>
<reference evidence="4" key="1">
    <citation type="submission" date="2016-12" db="EMBL/GenBank/DDBJ databases">
        <title>Comparative genomics of four Isosphaeraceae planctomycetes: a common pool of plasmids and glycoside hydrolase genes.</title>
        <authorList>
            <person name="Ivanova A."/>
        </authorList>
    </citation>
    <scope>NUCLEOTIDE SEQUENCE [LARGE SCALE GENOMIC DNA]</scope>
    <source>
        <strain evidence="4">PX4</strain>
    </source>
</reference>
<dbReference type="AlphaFoldDB" id="A0A1U7CP79"/>
<name>A0A1U7CP79_9BACT</name>
<feature type="transmembrane region" description="Helical" evidence="2">
    <location>
        <begin position="51"/>
        <end position="67"/>
    </location>
</feature>
<dbReference type="OrthoDB" id="248436at2"/>
<dbReference type="STRING" id="1387353.BSF38_02206"/>
<feature type="transmembrane region" description="Helical" evidence="2">
    <location>
        <begin position="12"/>
        <end position="31"/>
    </location>
</feature>
<organism evidence="3 4">
    <name type="scientific">Paludisphaera borealis</name>
    <dbReference type="NCBI Taxonomy" id="1387353"/>
    <lineage>
        <taxon>Bacteria</taxon>
        <taxon>Pseudomonadati</taxon>
        <taxon>Planctomycetota</taxon>
        <taxon>Planctomycetia</taxon>
        <taxon>Isosphaerales</taxon>
        <taxon>Isosphaeraceae</taxon>
        <taxon>Paludisphaera</taxon>
    </lineage>
</organism>
<evidence type="ECO:0000256" key="1">
    <source>
        <dbReference type="SAM" id="MobiDB-lite"/>
    </source>
</evidence>
<protein>
    <recommendedName>
        <fullName evidence="5">Glycosyltransferase RgtA/B/C/D-like domain-containing protein</fullName>
    </recommendedName>
</protein>
<evidence type="ECO:0008006" key="5">
    <source>
        <dbReference type="Google" id="ProtNLM"/>
    </source>
</evidence>
<evidence type="ECO:0000256" key="2">
    <source>
        <dbReference type="SAM" id="Phobius"/>
    </source>
</evidence>
<accession>A0A1U7CP79</accession>
<gene>
    <name evidence="3" type="ORF">BSF38_02206</name>
</gene>
<dbReference type="EMBL" id="CP019082">
    <property type="protein sequence ID" value="APW60718.1"/>
    <property type="molecule type" value="Genomic_DNA"/>
</dbReference>
<evidence type="ECO:0000313" key="3">
    <source>
        <dbReference type="EMBL" id="APW60718.1"/>
    </source>
</evidence>
<feature type="transmembrane region" description="Helical" evidence="2">
    <location>
        <begin position="198"/>
        <end position="214"/>
    </location>
</feature>
<feature type="region of interest" description="Disordered" evidence="1">
    <location>
        <begin position="625"/>
        <end position="645"/>
    </location>
</feature>
<feature type="transmembrane region" description="Helical" evidence="2">
    <location>
        <begin position="249"/>
        <end position="273"/>
    </location>
</feature>
<feature type="transmembrane region" description="Helical" evidence="2">
    <location>
        <begin position="88"/>
        <end position="112"/>
    </location>
</feature>
<dbReference type="RefSeq" id="WP_145952068.1">
    <property type="nucleotide sequence ID" value="NZ_CP019082.1"/>
</dbReference>
<dbReference type="KEGG" id="pbor:BSF38_02206"/>
<feature type="compositionally biased region" description="Pro residues" evidence="1">
    <location>
        <begin position="636"/>
        <end position="645"/>
    </location>
</feature>